<protein>
    <submittedName>
        <fullName evidence="2">Uncharacterized protein</fullName>
    </submittedName>
</protein>
<sequence>MPASCLEPIIQVVSCRGTLINLIDSIKNLPTLYVDLEGCQLSRNGTISIVTLYATTLATAYMVDVHKLGKHAFTTSNTTVISGPNHACHEAFFVEIQEVAILDGYFAHMLGTKRNHLALLRPLVVVDAGEMHTELWSTVDIAVAPVLSNALGTAGRGAVSSNTCHQASELSLRRQSQRSTAALETASTGTSTGWRTRTGHEYQWFRDRSSGAGMANALVH</sequence>
<dbReference type="PANTHER" id="PTHR43040">
    <property type="entry name" value="RIBONUCLEASE D"/>
    <property type="match status" value="1"/>
</dbReference>
<organism evidence="2 3">
    <name type="scientific">Claviceps pazoutovae</name>
    <dbReference type="NCBI Taxonomy" id="1649127"/>
    <lineage>
        <taxon>Eukaryota</taxon>
        <taxon>Fungi</taxon>
        <taxon>Dikarya</taxon>
        <taxon>Ascomycota</taxon>
        <taxon>Pezizomycotina</taxon>
        <taxon>Sordariomycetes</taxon>
        <taxon>Hypocreomycetidae</taxon>
        <taxon>Hypocreales</taxon>
        <taxon>Clavicipitaceae</taxon>
        <taxon>Claviceps</taxon>
    </lineage>
</organism>
<dbReference type="Proteomes" id="UP000706124">
    <property type="component" value="Unassembled WGS sequence"/>
</dbReference>
<comment type="caution">
    <text evidence="2">The sequence shown here is derived from an EMBL/GenBank/DDBJ whole genome shotgun (WGS) entry which is preliminary data.</text>
</comment>
<name>A0A9P7MAV3_9HYPO</name>
<dbReference type="AlphaFoldDB" id="A0A9P7MAV3"/>
<feature type="region of interest" description="Disordered" evidence="1">
    <location>
        <begin position="169"/>
        <end position="195"/>
    </location>
</feature>
<gene>
    <name evidence="2" type="ORF">E4U60_002838</name>
</gene>
<dbReference type="EMBL" id="SRPO01000233">
    <property type="protein sequence ID" value="KAG5935996.1"/>
    <property type="molecule type" value="Genomic_DNA"/>
</dbReference>
<dbReference type="OrthoDB" id="26838at2759"/>
<evidence type="ECO:0000256" key="1">
    <source>
        <dbReference type="SAM" id="MobiDB-lite"/>
    </source>
</evidence>
<reference evidence="2 3" key="1">
    <citation type="journal article" date="2020" name="bioRxiv">
        <title>Whole genome comparisons of ergot fungi reveals the divergence and evolution of species within the genus Claviceps are the result of varying mechanisms driving genome evolution and host range expansion.</title>
        <authorList>
            <person name="Wyka S.A."/>
            <person name="Mondo S.J."/>
            <person name="Liu M."/>
            <person name="Dettman J."/>
            <person name="Nalam V."/>
            <person name="Broders K.D."/>
        </authorList>
    </citation>
    <scope>NUCLEOTIDE SEQUENCE [LARGE SCALE GENOMIC DNA]</scope>
    <source>
        <strain evidence="2 3">CCC 1485</strain>
    </source>
</reference>
<evidence type="ECO:0000313" key="3">
    <source>
        <dbReference type="Proteomes" id="UP000706124"/>
    </source>
</evidence>
<dbReference type="PANTHER" id="PTHR43040:SF1">
    <property type="entry name" value="RIBONUCLEASE D"/>
    <property type="match status" value="1"/>
</dbReference>
<proteinExistence type="predicted"/>
<evidence type="ECO:0000313" key="2">
    <source>
        <dbReference type="EMBL" id="KAG5935996.1"/>
    </source>
</evidence>
<keyword evidence="3" id="KW-1185">Reference proteome</keyword>
<accession>A0A9P7MAV3</accession>
<feature type="compositionally biased region" description="Low complexity" evidence="1">
    <location>
        <begin position="173"/>
        <end position="195"/>
    </location>
</feature>